<dbReference type="PANTHER" id="PTHR28051:SF1">
    <property type="entry name" value="PROTEIN MTL1-RELATED"/>
    <property type="match status" value="1"/>
</dbReference>
<sequence length="154" mass="18297">MQLPVHDDLAIYDNPQSNVDYLSHEWKYEELWPTRRHIRKANLDWAYYCRLENALCRAWMKGRDSRQAFPATGIEWDKDSDITWLYGPVKISDQPFGESTILSAFQPHRRPQRSVLKRKPDLWQEHRTAQVTNACSTNEKYYSTATNSESWVYL</sequence>
<dbReference type="Proteomes" id="UP000184383">
    <property type="component" value="Unassembled WGS sequence"/>
</dbReference>
<accession>A0A1L9R598</accession>
<organism evidence="1 2">
    <name type="scientific">Aspergillus wentii DTO 134E9</name>
    <dbReference type="NCBI Taxonomy" id="1073089"/>
    <lineage>
        <taxon>Eukaryota</taxon>
        <taxon>Fungi</taxon>
        <taxon>Dikarya</taxon>
        <taxon>Ascomycota</taxon>
        <taxon>Pezizomycotina</taxon>
        <taxon>Eurotiomycetes</taxon>
        <taxon>Eurotiomycetidae</taxon>
        <taxon>Eurotiales</taxon>
        <taxon>Aspergillaceae</taxon>
        <taxon>Aspergillus</taxon>
        <taxon>Aspergillus subgen. Cremei</taxon>
    </lineage>
</organism>
<dbReference type="AlphaFoldDB" id="A0A1L9R598"/>
<dbReference type="GO" id="GO:0042149">
    <property type="term" value="P:cellular response to glucose starvation"/>
    <property type="evidence" value="ECO:0007669"/>
    <property type="project" value="TreeGrafter"/>
</dbReference>
<keyword evidence="2" id="KW-1185">Reference proteome</keyword>
<protein>
    <recommendedName>
        <fullName evidence="3">Nitrogen regulatory protein areA GATA-like domain-containing protein</fullName>
    </recommendedName>
</protein>
<evidence type="ECO:0008006" key="3">
    <source>
        <dbReference type="Google" id="ProtNLM"/>
    </source>
</evidence>
<dbReference type="STRING" id="1073089.A0A1L9R598"/>
<dbReference type="InterPro" id="IPR052292">
    <property type="entry name" value="Glucose_repression_reg"/>
</dbReference>
<proteinExistence type="predicted"/>
<dbReference type="OrthoDB" id="5563539at2759"/>
<dbReference type="GeneID" id="63754936"/>
<name>A0A1L9R598_ASPWE</name>
<gene>
    <name evidence="1" type="ORF">ASPWEDRAFT_699595</name>
</gene>
<dbReference type="GO" id="GO:0007039">
    <property type="term" value="P:protein catabolic process in the vacuole"/>
    <property type="evidence" value="ECO:0007669"/>
    <property type="project" value="TreeGrafter"/>
</dbReference>
<dbReference type="GO" id="GO:0005773">
    <property type="term" value="C:vacuole"/>
    <property type="evidence" value="ECO:0007669"/>
    <property type="project" value="GOC"/>
</dbReference>
<dbReference type="RefSeq" id="XP_040683740.1">
    <property type="nucleotide sequence ID" value="XM_040839088.1"/>
</dbReference>
<reference evidence="2" key="1">
    <citation type="journal article" date="2017" name="Genome Biol.">
        <title>Comparative genomics reveals high biological diversity and specific adaptations in the industrially and medically important fungal genus Aspergillus.</title>
        <authorList>
            <person name="de Vries R.P."/>
            <person name="Riley R."/>
            <person name="Wiebenga A."/>
            <person name="Aguilar-Osorio G."/>
            <person name="Amillis S."/>
            <person name="Uchima C.A."/>
            <person name="Anderluh G."/>
            <person name="Asadollahi M."/>
            <person name="Askin M."/>
            <person name="Barry K."/>
            <person name="Battaglia E."/>
            <person name="Bayram O."/>
            <person name="Benocci T."/>
            <person name="Braus-Stromeyer S.A."/>
            <person name="Caldana C."/>
            <person name="Canovas D."/>
            <person name="Cerqueira G.C."/>
            <person name="Chen F."/>
            <person name="Chen W."/>
            <person name="Choi C."/>
            <person name="Clum A."/>
            <person name="Dos Santos R.A."/>
            <person name="Damasio A.R."/>
            <person name="Diallinas G."/>
            <person name="Emri T."/>
            <person name="Fekete E."/>
            <person name="Flipphi M."/>
            <person name="Freyberg S."/>
            <person name="Gallo A."/>
            <person name="Gournas C."/>
            <person name="Habgood R."/>
            <person name="Hainaut M."/>
            <person name="Harispe M.L."/>
            <person name="Henrissat B."/>
            <person name="Hilden K.S."/>
            <person name="Hope R."/>
            <person name="Hossain A."/>
            <person name="Karabika E."/>
            <person name="Karaffa L."/>
            <person name="Karanyi Z."/>
            <person name="Krasevec N."/>
            <person name="Kuo A."/>
            <person name="Kusch H."/>
            <person name="LaButti K."/>
            <person name="Lagendijk E.L."/>
            <person name="Lapidus A."/>
            <person name="Levasseur A."/>
            <person name="Lindquist E."/>
            <person name="Lipzen A."/>
            <person name="Logrieco A.F."/>
            <person name="MacCabe A."/>
            <person name="Maekelae M.R."/>
            <person name="Malavazi I."/>
            <person name="Melin P."/>
            <person name="Meyer V."/>
            <person name="Mielnichuk N."/>
            <person name="Miskei M."/>
            <person name="Molnar A.P."/>
            <person name="Mule G."/>
            <person name="Ngan C.Y."/>
            <person name="Orejas M."/>
            <person name="Orosz E."/>
            <person name="Ouedraogo J.P."/>
            <person name="Overkamp K.M."/>
            <person name="Park H.-S."/>
            <person name="Perrone G."/>
            <person name="Piumi F."/>
            <person name="Punt P.J."/>
            <person name="Ram A.F."/>
            <person name="Ramon A."/>
            <person name="Rauscher S."/>
            <person name="Record E."/>
            <person name="Riano-Pachon D.M."/>
            <person name="Robert V."/>
            <person name="Roehrig J."/>
            <person name="Ruller R."/>
            <person name="Salamov A."/>
            <person name="Salih N.S."/>
            <person name="Samson R.A."/>
            <person name="Sandor E."/>
            <person name="Sanguinetti M."/>
            <person name="Schuetze T."/>
            <person name="Sepcic K."/>
            <person name="Shelest E."/>
            <person name="Sherlock G."/>
            <person name="Sophianopoulou V."/>
            <person name="Squina F.M."/>
            <person name="Sun H."/>
            <person name="Susca A."/>
            <person name="Todd R.B."/>
            <person name="Tsang A."/>
            <person name="Unkles S.E."/>
            <person name="van de Wiele N."/>
            <person name="van Rossen-Uffink D."/>
            <person name="Oliveira J.V."/>
            <person name="Vesth T.C."/>
            <person name="Visser J."/>
            <person name="Yu J.-H."/>
            <person name="Zhou M."/>
            <person name="Andersen M.R."/>
            <person name="Archer D.B."/>
            <person name="Baker S.E."/>
            <person name="Benoit I."/>
            <person name="Brakhage A.A."/>
            <person name="Braus G.H."/>
            <person name="Fischer R."/>
            <person name="Frisvad J.C."/>
            <person name="Goldman G.H."/>
            <person name="Houbraken J."/>
            <person name="Oakley B."/>
            <person name="Pocsi I."/>
            <person name="Scazzocchio C."/>
            <person name="Seiboth B."/>
            <person name="vanKuyk P.A."/>
            <person name="Wortman J."/>
            <person name="Dyer P.S."/>
            <person name="Grigoriev I.V."/>
        </authorList>
    </citation>
    <scope>NUCLEOTIDE SEQUENCE [LARGE SCALE GENOMIC DNA]</scope>
    <source>
        <strain evidence="2">DTO 134E9</strain>
    </source>
</reference>
<evidence type="ECO:0000313" key="2">
    <source>
        <dbReference type="Proteomes" id="UP000184383"/>
    </source>
</evidence>
<dbReference type="PANTHER" id="PTHR28051">
    <property type="entry name" value="PROTEIN MTL1-RELATED"/>
    <property type="match status" value="1"/>
</dbReference>
<dbReference type="EMBL" id="KV878217">
    <property type="protein sequence ID" value="OJJ30063.1"/>
    <property type="molecule type" value="Genomic_DNA"/>
</dbReference>
<evidence type="ECO:0000313" key="1">
    <source>
        <dbReference type="EMBL" id="OJJ30063.1"/>
    </source>
</evidence>
<dbReference type="VEuPathDB" id="FungiDB:ASPWEDRAFT_699595"/>